<accession>A0A0J9BK39</accession>
<dbReference type="PATRIC" id="fig|742734.4.peg.5611"/>
<gene>
    <name evidence="2" type="ORF">HMPREF9470_05246</name>
</gene>
<proteinExistence type="predicted"/>
<evidence type="ECO:0000313" key="3">
    <source>
        <dbReference type="Proteomes" id="UP000037392"/>
    </source>
</evidence>
<evidence type="ECO:0000313" key="2">
    <source>
        <dbReference type="EMBL" id="KMW12521.1"/>
    </source>
</evidence>
<name>A0A0J9BK39_9FIRM</name>
<sequence length="200" mass="22631">MLGEKRSGDILGPGPKRETGGQAAMAGVAGNEQEVELQKYSDSEGLNVRTEDESAQRGEREAAVPEKQPVLEKLSLEEISRTEEEDEERRLFQESQVPRAHNLFFSPQGEGREFTDVLKEVQEYISSKYSTLIIDQGSGDVKDQIKRYITKYVQDYRIAVKGMDRQELVDTIYTEMAEFSFLTKYVFGTGIEEIDSATRS</sequence>
<feature type="region of interest" description="Disordered" evidence="1">
    <location>
        <begin position="1"/>
        <end position="73"/>
    </location>
</feature>
<reference evidence="2 3" key="1">
    <citation type="submission" date="2011-04" db="EMBL/GenBank/DDBJ databases">
        <title>The Genome Sequence of Clostridium citroniae WAL-19142.</title>
        <authorList>
            <consortium name="The Broad Institute Genome Sequencing Platform"/>
            <person name="Earl A."/>
            <person name="Ward D."/>
            <person name="Feldgarden M."/>
            <person name="Gevers D."/>
            <person name="Warren Y.A."/>
            <person name="Tyrrell K.L."/>
            <person name="Citron D.M."/>
            <person name="Goldstein E.J."/>
            <person name="Daigneault M."/>
            <person name="Allen-Vercoe E."/>
            <person name="Young S.K."/>
            <person name="Zeng Q."/>
            <person name="Gargeya S."/>
            <person name="Fitzgerald M."/>
            <person name="Haas B."/>
            <person name="Abouelleil A."/>
            <person name="Alvarado L."/>
            <person name="Arachchi H.M."/>
            <person name="Berlin A."/>
            <person name="Brown A."/>
            <person name="Chapman S.B."/>
            <person name="Chen Z."/>
            <person name="Dunbar C."/>
            <person name="Freedman E."/>
            <person name="Gearin G."/>
            <person name="Gellesch M."/>
            <person name="Goldberg J."/>
            <person name="Griggs A."/>
            <person name="Gujja S."/>
            <person name="Heilman E.R."/>
            <person name="Heiman D."/>
            <person name="Howarth C."/>
            <person name="Larson L."/>
            <person name="Lui A."/>
            <person name="MacDonald P.J."/>
            <person name="Mehta T."/>
            <person name="Montmayeur A."/>
            <person name="Murphy C."/>
            <person name="Neiman D."/>
            <person name="Pearson M."/>
            <person name="Priest M."/>
            <person name="Roberts A."/>
            <person name="Saif S."/>
            <person name="Shea T."/>
            <person name="Shenoy N."/>
            <person name="Sisk P."/>
            <person name="Stolte C."/>
            <person name="Sykes S."/>
            <person name="White J."/>
            <person name="Yandava C."/>
            <person name="Wortman J."/>
            <person name="Nusbaum C."/>
            <person name="Birren B."/>
        </authorList>
    </citation>
    <scope>NUCLEOTIDE SEQUENCE [LARGE SCALE GENOMIC DNA]</scope>
    <source>
        <strain evidence="2 3">WAL-19142</strain>
    </source>
</reference>
<protein>
    <submittedName>
        <fullName evidence="2">Uncharacterized protein</fullName>
    </submittedName>
</protein>
<dbReference type="EMBL" id="ADLK01000049">
    <property type="protein sequence ID" value="KMW12521.1"/>
    <property type="molecule type" value="Genomic_DNA"/>
</dbReference>
<comment type="caution">
    <text evidence="2">The sequence shown here is derived from an EMBL/GenBank/DDBJ whole genome shotgun (WGS) entry which is preliminary data.</text>
</comment>
<dbReference type="Proteomes" id="UP000037392">
    <property type="component" value="Unassembled WGS sequence"/>
</dbReference>
<dbReference type="AlphaFoldDB" id="A0A0J9BK39"/>
<organism evidence="2 3">
    <name type="scientific">[Clostridium] citroniae WAL-19142</name>
    <dbReference type="NCBI Taxonomy" id="742734"/>
    <lineage>
        <taxon>Bacteria</taxon>
        <taxon>Bacillati</taxon>
        <taxon>Bacillota</taxon>
        <taxon>Clostridia</taxon>
        <taxon>Lachnospirales</taxon>
        <taxon>Lachnospiraceae</taxon>
        <taxon>Enterocloster</taxon>
    </lineage>
</organism>
<feature type="compositionally biased region" description="Basic and acidic residues" evidence="1">
    <location>
        <begin position="49"/>
        <end position="64"/>
    </location>
</feature>
<dbReference type="Gene3D" id="3.30.450.380">
    <property type="match status" value="1"/>
</dbReference>
<evidence type="ECO:0000256" key="1">
    <source>
        <dbReference type="SAM" id="MobiDB-lite"/>
    </source>
</evidence>